<feature type="compositionally biased region" description="Basic and acidic residues" evidence="1">
    <location>
        <begin position="257"/>
        <end position="268"/>
    </location>
</feature>
<protein>
    <submittedName>
        <fullName evidence="3">HMG domain-containing protein 3 HMG box-containing protein 3</fullName>
    </submittedName>
</protein>
<feature type="transmembrane region" description="Helical" evidence="2">
    <location>
        <begin position="20"/>
        <end position="40"/>
    </location>
</feature>
<keyword evidence="2" id="KW-0812">Transmembrane</keyword>
<dbReference type="Proteomes" id="UP000298787">
    <property type="component" value="Chromosome 12"/>
</dbReference>
<dbReference type="AlphaFoldDB" id="A0A4U5UYV0"/>
<evidence type="ECO:0000256" key="2">
    <source>
        <dbReference type="SAM" id="Phobius"/>
    </source>
</evidence>
<keyword evidence="4" id="KW-1185">Reference proteome</keyword>
<evidence type="ECO:0000256" key="1">
    <source>
        <dbReference type="SAM" id="MobiDB-lite"/>
    </source>
</evidence>
<dbReference type="PANTHER" id="PTHR17609:SF3">
    <property type="entry name" value="SAP DOMAIN-CONTAINING PROTEIN"/>
    <property type="match status" value="1"/>
</dbReference>
<name>A0A4U5UYV0_COLLU</name>
<dbReference type="InterPro" id="IPR039598">
    <property type="entry name" value="HMGXB3"/>
</dbReference>
<keyword evidence="2" id="KW-1133">Transmembrane helix</keyword>
<sequence>MRLSDKMSSRVTYNKVFEKVWGASGGWAVITCPCGVVYSLKFNLRAESPRDFLDLLLSWKHFPNISVYDYARGLALHANRRQPGLFAPFQGRLLNPTPENIKQASEGKVHVSMPWLKNCKVPADKDGHPLTGSSQHFALNDVFHQGNSKDQTDVLRKLELVPELAGLINSQCAEQLFSGMRKNNYFLNMTTPSTHVFLQRNILHHYNMAKNQKVMDQYSKILPSDIAMQCDNHGRVVACSPLAGMPTGSAGNSNEQEESHELIDDSEQRRHGDITSLHKLSAHRACWGQELKDTQEELLSQALDETKSPTQHLAMVDNIILSRSDFWSLGLDRDIDGMVGIENVLCCNTF</sequence>
<proteinExistence type="predicted"/>
<keyword evidence="2" id="KW-0472">Membrane</keyword>
<accession>A0A4U5UYV0</accession>
<gene>
    <name evidence="3" type="ORF">D9C73_013398</name>
</gene>
<organism evidence="3 4">
    <name type="scientific">Collichthys lucidus</name>
    <name type="common">Big head croaker</name>
    <name type="synonym">Sciaena lucida</name>
    <dbReference type="NCBI Taxonomy" id="240159"/>
    <lineage>
        <taxon>Eukaryota</taxon>
        <taxon>Metazoa</taxon>
        <taxon>Chordata</taxon>
        <taxon>Craniata</taxon>
        <taxon>Vertebrata</taxon>
        <taxon>Euteleostomi</taxon>
        <taxon>Actinopterygii</taxon>
        <taxon>Neopterygii</taxon>
        <taxon>Teleostei</taxon>
        <taxon>Neoteleostei</taxon>
        <taxon>Acanthomorphata</taxon>
        <taxon>Eupercaria</taxon>
        <taxon>Sciaenidae</taxon>
        <taxon>Collichthys</taxon>
    </lineage>
</organism>
<evidence type="ECO:0000313" key="4">
    <source>
        <dbReference type="Proteomes" id="UP000298787"/>
    </source>
</evidence>
<feature type="region of interest" description="Disordered" evidence="1">
    <location>
        <begin position="246"/>
        <end position="268"/>
    </location>
</feature>
<dbReference type="PANTHER" id="PTHR17609">
    <property type="entry name" value="HMG DOMAIN-CONTAINING PROTEIN 3"/>
    <property type="match status" value="1"/>
</dbReference>
<dbReference type="EMBL" id="CM014089">
    <property type="protein sequence ID" value="TKS80369.1"/>
    <property type="molecule type" value="Genomic_DNA"/>
</dbReference>
<reference evidence="3 4" key="1">
    <citation type="submission" date="2019-01" db="EMBL/GenBank/DDBJ databases">
        <title>Genome Assembly of Collichthys lucidus.</title>
        <authorList>
            <person name="Cai M."/>
            <person name="Xiao S."/>
        </authorList>
    </citation>
    <scope>NUCLEOTIDE SEQUENCE [LARGE SCALE GENOMIC DNA]</scope>
    <source>
        <strain evidence="3">JT15FE1705JMU</strain>
        <tissue evidence="3">Muscle</tissue>
    </source>
</reference>
<evidence type="ECO:0000313" key="3">
    <source>
        <dbReference type="EMBL" id="TKS80369.1"/>
    </source>
</evidence>